<dbReference type="AlphaFoldDB" id="A0A6I3SY40"/>
<protein>
    <submittedName>
        <fullName evidence="2">DUF3460 family protein</fullName>
    </submittedName>
</protein>
<comment type="caution">
    <text evidence="2">The sequence shown here is derived from an EMBL/GenBank/DDBJ whole genome shotgun (WGS) entry which is preliminary data.</text>
</comment>
<evidence type="ECO:0000313" key="4">
    <source>
        <dbReference type="Proteomes" id="UP000622638"/>
    </source>
</evidence>
<dbReference type="Pfam" id="PF11943">
    <property type="entry name" value="DUF3460"/>
    <property type="match status" value="1"/>
</dbReference>
<dbReference type="RefSeq" id="WP_155469894.1">
    <property type="nucleotide sequence ID" value="NZ_BMKG01000002.1"/>
</dbReference>
<evidence type="ECO:0000313" key="2">
    <source>
        <dbReference type="EMBL" id="MTV52567.1"/>
    </source>
</evidence>
<dbReference type="InterPro" id="IPR021853">
    <property type="entry name" value="DUF3460"/>
</dbReference>
<name>A0A6I3SY40_9BURK</name>
<organism evidence="2 3">
    <name type="scientific">Pseudoduganella buxea</name>
    <dbReference type="NCBI Taxonomy" id="1949069"/>
    <lineage>
        <taxon>Bacteria</taxon>
        <taxon>Pseudomonadati</taxon>
        <taxon>Pseudomonadota</taxon>
        <taxon>Betaproteobacteria</taxon>
        <taxon>Burkholderiales</taxon>
        <taxon>Oxalobacteraceae</taxon>
        <taxon>Telluria group</taxon>
        <taxon>Pseudoduganella</taxon>
    </lineage>
</organism>
<proteinExistence type="predicted"/>
<reference evidence="1" key="1">
    <citation type="journal article" date="2014" name="Int. J. Syst. Evol. Microbiol.">
        <title>Complete genome of a new Firmicutes species belonging to the dominant human colonic microbiota ('Ruminococcus bicirculans') reveals two chromosomes and a selective capacity to utilize plant glucans.</title>
        <authorList>
            <consortium name="NISC Comparative Sequencing Program"/>
            <person name="Wegmann U."/>
            <person name="Louis P."/>
            <person name="Goesmann A."/>
            <person name="Henrissat B."/>
            <person name="Duncan S.H."/>
            <person name="Flint H.J."/>
        </authorList>
    </citation>
    <scope>NUCLEOTIDE SEQUENCE</scope>
    <source>
        <strain evidence="1">CGMCC 1.15931</strain>
    </source>
</reference>
<dbReference type="OrthoDB" id="5296692at2"/>
<dbReference type="EMBL" id="WNKZ01000014">
    <property type="protein sequence ID" value="MTV52567.1"/>
    <property type="molecule type" value="Genomic_DNA"/>
</dbReference>
<evidence type="ECO:0000313" key="1">
    <source>
        <dbReference type="EMBL" id="GGB87264.1"/>
    </source>
</evidence>
<evidence type="ECO:0000313" key="3">
    <source>
        <dbReference type="Proteomes" id="UP000430634"/>
    </source>
</evidence>
<reference evidence="4" key="2">
    <citation type="journal article" date="2019" name="Int. J. Syst. Evol. Microbiol.">
        <title>The Global Catalogue of Microorganisms (GCM) 10K type strain sequencing project: providing services to taxonomists for standard genome sequencing and annotation.</title>
        <authorList>
            <consortium name="The Broad Institute Genomics Platform"/>
            <consortium name="The Broad Institute Genome Sequencing Center for Infectious Disease"/>
            <person name="Wu L."/>
            <person name="Ma J."/>
        </authorList>
    </citation>
    <scope>NUCLEOTIDE SEQUENCE [LARGE SCALE GENOMIC DNA]</scope>
    <source>
        <strain evidence="4">CGMCC 1.15931</strain>
    </source>
</reference>
<reference evidence="1" key="4">
    <citation type="submission" date="2024-05" db="EMBL/GenBank/DDBJ databases">
        <authorList>
            <person name="Sun Q."/>
            <person name="Zhou Y."/>
        </authorList>
    </citation>
    <scope>NUCLEOTIDE SEQUENCE</scope>
    <source>
        <strain evidence="1">CGMCC 1.15931</strain>
    </source>
</reference>
<accession>A0A6I3SY40</accession>
<gene>
    <name evidence="1" type="ORF">GCM10011572_06620</name>
    <name evidence="2" type="ORF">GM672_07435</name>
</gene>
<keyword evidence="4" id="KW-1185">Reference proteome</keyword>
<dbReference type="Proteomes" id="UP000622638">
    <property type="component" value="Unassembled WGS sequence"/>
</dbReference>
<sequence>MKLTRYVSEYEQFLDSYIAEHPAVVEDQRRGWQIWWDRIVDLDAQKRQAKDSVPPKPYYYS</sequence>
<reference evidence="2 3" key="3">
    <citation type="submission" date="2019-11" db="EMBL/GenBank/DDBJ databases">
        <title>Type strains purchased from KCTC, JCM and DSMZ.</title>
        <authorList>
            <person name="Lu H."/>
        </authorList>
    </citation>
    <scope>NUCLEOTIDE SEQUENCE [LARGE SCALE GENOMIC DNA]</scope>
    <source>
        <strain evidence="2 3">KCTC 52429</strain>
    </source>
</reference>
<dbReference type="Proteomes" id="UP000430634">
    <property type="component" value="Unassembled WGS sequence"/>
</dbReference>
<dbReference type="EMBL" id="BMKG01000002">
    <property type="protein sequence ID" value="GGB87264.1"/>
    <property type="molecule type" value="Genomic_DNA"/>
</dbReference>